<protein>
    <submittedName>
        <fullName evidence="4">D-alanyl-D-alanine carboxypeptidase/D-alanyl-D-alanine-endopeptidase</fullName>
        <ecNumber evidence="4">3.4.16.4</ecNumber>
    </submittedName>
</protein>
<comment type="caution">
    <text evidence="4">The sequence shown here is derived from an EMBL/GenBank/DDBJ whole genome shotgun (WGS) entry which is preliminary data.</text>
</comment>
<dbReference type="PRINTS" id="PR00922">
    <property type="entry name" value="DADACBPTASE3"/>
</dbReference>
<dbReference type="Gene3D" id="3.40.710.10">
    <property type="entry name" value="DD-peptidase/beta-lactamase superfamily"/>
    <property type="match status" value="2"/>
</dbReference>
<keyword evidence="2 4" id="KW-0378">Hydrolase</keyword>
<dbReference type="RefSeq" id="WP_122825035.1">
    <property type="nucleotide sequence ID" value="NZ_CP033325.1"/>
</dbReference>
<keyword evidence="4" id="KW-0121">Carboxypeptidase</keyword>
<keyword evidence="5" id="KW-1185">Reference proteome</keyword>
<dbReference type="InterPro" id="IPR000667">
    <property type="entry name" value="Peptidase_S13"/>
</dbReference>
<dbReference type="EMBL" id="JBHSGF010000010">
    <property type="protein sequence ID" value="MFC4556220.1"/>
    <property type="molecule type" value="Genomic_DNA"/>
</dbReference>
<dbReference type="InterPro" id="IPR012338">
    <property type="entry name" value="Beta-lactam/transpept-like"/>
</dbReference>
<name>A0ABV9DBY6_9MICO</name>
<reference evidence="5" key="1">
    <citation type="journal article" date="2019" name="Int. J. Syst. Evol. Microbiol.">
        <title>The Global Catalogue of Microorganisms (GCM) 10K type strain sequencing project: providing services to taxonomists for standard genome sequencing and annotation.</title>
        <authorList>
            <consortium name="The Broad Institute Genomics Platform"/>
            <consortium name="The Broad Institute Genome Sequencing Center for Infectious Disease"/>
            <person name="Wu L."/>
            <person name="Ma J."/>
        </authorList>
    </citation>
    <scope>NUCLEOTIDE SEQUENCE [LARGE SCALE GENOMIC DNA]</scope>
    <source>
        <strain evidence="5">JCM 3369</strain>
    </source>
</reference>
<feature type="chain" id="PRO_5046320704" evidence="3">
    <location>
        <begin position="24"/>
        <end position="453"/>
    </location>
</feature>
<organism evidence="4 5">
    <name type="scientific">Georgenia faecalis</name>
    <dbReference type="NCBI Taxonomy" id="2483799"/>
    <lineage>
        <taxon>Bacteria</taxon>
        <taxon>Bacillati</taxon>
        <taxon>Actinomycetota</taxon>
        <taxon>Actinomycetes</taxon>
        <taxon>Micrococcales</taxon>
        <taxon>Bogoriellaceae</taxon>
        <taxon>Georgenia</taxon>
    </lineage>
</organism>
<dbReference type="Proteomes" id="UP001595955">
    <property type="component" value="Unassembled WGS sequence"/>
</dbReference>
<feature type="signal peptide" evidence="3">
    <location>
        <begin position="1"/>
        <end position="23"/>
    </location>
</feature>
<keyword evidence="4" id="KW-0645">Protease</keyword>
<keyword evidence="3" id="KW-0732">Signal</keyword>
<dbReference type="GO" id="GO:0009002">
    <property type="term" value="F:serine-type D-Ala-D-Ala carboxypeptidase activity"/>
    <property type="evidence" value="ECO:0007669"/>
    <property type="project" value="UniProtKB-EC"/>
</dbReference>
<dbReference type="Pfam" id="PF02113">
    <property type="entry name" value="Peptidase_S13"/>
    <property type="match status" value="2"/>
</dbReference>
<proteinExistence type="inferred from homology"/>
<dbReference type="NCBIfam" id="TIGR00666">
    <property type="entry name" value="PBP4"/>
    <property type="match status" value="1"/>
</dbReference>
<dbReference type="EC" id="3.4.16.4" evidence="4"/>
<evidence type="ECO:0000256" key="3">
    <source>
        <dbReference type="SAM" id="SignalP"/>
    </source>
</evidence>
<comment type="similarity">
    <text evidence="1">Belongs to the peptidase S13 family.</text>
</comment>
<evidence type="ECO:0000256" key="2">
    <source>
        <dbReference type="ARBA" id="ARBA00022801"/>
    </source>
</evidence>
<accession>A0ABV9DBY6</accession>
<dbReference type="PANTHER" id="PTHR30023:SF0">
    <property type="entry name" value="PENICILLIN-SENSITIVE CARBOXYPEPTIDASE A"/>
    <property type="match status" value="1"/>
</dbReference>
<gene>
    <name evidence="4" type="primary">dacB</name>
    <name evidence="4" type="ORF">ACFO3F_13260</name>
</gene>
<dbReference type="SUPFAM" id="SSF56601">
    <property type="entry name" value="beta-lactamase/transpeptidase-like"/>
    <property type="match status" value="1"/>
</dbReference>
<dbReference type="PANTHER" id="PTHR30023">
    <property type="entry name" value="D-ALANYL-D-ALANINE CARBOXYPEPTIDASE"/>
    <property type="match status" value="1"/>
</dbReference>
<evidence type="ECO:0000313" key="4">
    <source>
        <dbReference type="EMBL" id="MFC4556220.1"/>
    </source>
</evidence>
<evidence type="ECO:0000256" key="1">
    <source>
        <dbReference type="ARBA" id="ARBA00006096"/>
    </source>
</evidence>
<sequence>MGRAGRAALAAVVLLAGYAAADAYDVVPGVLTTAEPVPDPAPYPTPTYRAAPLTLTTPDPAAPRPDPAALAALTDELLADERIGPSAGVLVVDALTGERLVDVEADVPRTPASSVKVLGALAALDALGPDHVLTTQVVAGGPGEVVLVGGGDILLAAGAGDEGAVVGHAGLADLAEQTAAALAGTGSVRVRLDDTLFTGPALNPGWGGIDLDFVMPIQPVAVETGLDPAGGYLPDPALAAAQTFAAALAAQGVAVDGAVERAAAPAGAQVLATVESAPVEDIVAHTLRVSDNSLSEVLARLVAVSDGGEGSTDGAIAAVLDHLAGFGIDVSGVSLADTSGLLVENVVPPAVLADVVTTALDPVHPQLRAAADLPVAGLEGTLARRFAGPAAGVLQAKTGTLTTAVSLTGAVLDADGRLLVLSVVADDVPFGGASAAREAVDEWATALAGCGCR</sequence>
<evidence type="ECO:0000313" key="5">
    <source>
        <dbReference type="Proteomes" id="UP001595955"/>
    </source>
</evidence>